<dbReference type="Pfam" id="PF00583">
    <property type="entry name" value="Acetyltransf_1"/>
    <property type="match status" value="1"/>
</dbReference>
<dbReference type="AlphaFoldDB" id="A0A0K1RE06"/>
<dbReference type="InterPro" id="IPR000182">
    <property type="entry name" value="GNAT_dom"/>
</dbReference>
<evidence type="ECO:0000256" key="4">
    <source>
        <dbReference type="ARBA" id="ARBA00023315"/>
    </source>
</evidence>
<accession>A0A0K1RE06</accession>
<evidence type="ECO:0000256" key="1">
    <source>
        <dbReference type="ARBA" id="ARBA00022491"/>
    </source>
</evidence>
<evidence type="ECO:0000313" key="8">
    <source>
        <dbReference type="Proteomes" id="UP000060016"/>
    </source>
</evidence>
<evidence type="ECO:0000259" key="6">
    <source>
        <dbReference type="Pfam" id="PF00583"/>
    </source>
</evidence>
<protein>
    <recommendedName>
        <fullName evidence="6">N-acetyltransferase domain-containing protein</fullName>
    </recommendedName>
</protein>
<dbReference type="PANTHER" id="PTHR36449">
    <property type="entry name" value="ACETYLTRANSFERASE-RELATED"/>
    <property type="match status" value="1"/>
</dbReference>
<organism evidence="7 8">
    <name type="scientific">Corynebacterium riegelii</name>
    <dbReference type="NCBI Taxonomy" id="156976"/>
    <lineage>
        <taxon>Bacteria</taxon>
        <taxon>Bacillati</taxon>
        <taxon>Actinomycetota</taxon>
        <taxon>Actinomycetes</taxon>
        <taxon>Mycobacteriales</taxon>
        <taxon>Corynebacteriaceae</taxon>
        <taxon>Corynebacterium</taxon>
    </lineage>
</organism>
<keyword evidence="1" id="KW-0678">Repressor</keyword>
<keyword evidence="4" id="KW-0012">Acyltransferase</keyword>
<dbReference type="EMBL" id="CP012342">
    <property type="protein sequence ID" value="AKV59628.1"/>
    <property type="molecule type" value="Genomic_DNA"/>
</dbReference>
<feature type="domain" description="N-acetyltransferase" evidence="6">
    <location>
        <begin position="32"/>
        <end position="142"/>
    </location>
</feature>
<evidence type="ECO:0000313" key="7">
    <source>
        <dbReference type="EMBL" id="AKV59628.1"/>
    </source>
</evidence>
<evidence type="ECO:0000256" key="2">
    <source>
        <dbReference type="ARBA" id="ARBA00022649"/>
    </source>
</evidence>
<keyword evidence="3" id="KW-0808">Transferase</keyword>
<dbReference type="PATRIC" id="fig|156976.3.peg.2298"/>
<proteinExistence type="predicted"/>
<gene>
    <name evidence="7" type="ORF">AK829_11400</name>
</gene>
<dbReference type="CDD" id="cd04301">
    <property type="entry name" value="NAT_SF"/>
    <property type="match status" value="1"/>
</dbReference>
<dbReference type="RefSeq" id="WP_198147770.1">
    <property type="nucleotide sequence ID" value="NZ_CP012342.1"/>
</dbReference>
<sequence>MTDGILHEPRRIKKGDHLSNFSCGVDSLDEWLKRFALRNQRANNAVTYVTTLNDEVVGYYALASGGVSREALPKDLPGGSRPYDVPVIVLARFAVDSRAQGKGVGRSLLADMFRRALAAADIVGAMGILIHAHDESAKQFYLHHADFWEMPGEPLHLLLPIKSIRAALESE</sequence>
<evidence type="ECO:0000256" key="3">
    <source>
        <dbReference type="ARBA" id="ARBA00022679"/>
    </source>
</evidence>
<keyword evidence="2" id="KW-1277">Toxin-antitoxin system</keyword>
<dbReference type="PANTHER" id="PTHR36449:SF1">
    <property type="entry name" value="ACETYLTRANSFERASE"/>
    <property type="match status" value="1"/>
</dbReference>
<dbReference type="Proteomes" id="UP000060016">
    <property type="component" value="Chromosome"/>
</dbReference>
<comment type="catalytic activity">
    <reaction evidence="5">
        <text>glycyl-tRNA(Gly) + acetyl-CoA = N-acetylglycyl-tRNA(Gly) + CoA + H(+)</text>
        <dbReference type="Rhea" id="RHEA:81867"/>
        <dbReference type="Rhea" id="RHEA-COMP:9683"/>
        <dbReference type="Rhea" id="RHEA-COMP:19766"/>
        <dbReference type="ChEBI" id="CHEBI:15378"/>
        <dbReference type="ChEBI" id="CHEBI:57287"/>
        <dbReference type="ChEBI" id="CHEBI:57288"/>
        <dbReference type="ChEBI" id="CHEBI:78522"/>
        <dbReference type="ChEBI" id="CHEBI:232036"/>
    </reaction>
</comment>
<dbReference type="STRING" id="156976.AK829_11400"/>
<dbReference type="GO" id="GO:0016747">
    <property type="term" value="F:acyltransferase activity, transferring groups other than amino-acyl groups"/>
    <property type="evidence" value="ECO:0007669"/>
    <property type="project" value="InterPro"/>
</dbReference>
<evidence type="ECO:0000256" key="5">
    <source>
        <dbReference type="ARBA" id="ARBA00049880"/>
    </source>
</evidence>
<name>A0A0K1RE06_9CORY</name>
<dbReference type="InterPro" id="IPR016181">
    <property type="entry name" value="Acyl_CoA_acyltransferase"/>
</dbReference>
<reference evidence="7 8" key="1">
    <citation type="submission" date="2015-08" db="EMBL/GenBank/DDBJ databases">
        <authorList>
            <person name="Babu N.S."/>
            <person name="Beckwith C.J."/>
            <person name="Beseler K.G."/>
            <person name="Brison A."/>
            <person name="Carone J.V."/>
            <person name="Caskin T.P."/>
            <person name="Diamond M."/>
            <person name="Durham M.E."/>
            <person name="Foxe J.M."/>
            <person name="Go M."/>
            <person name="Henderson B.A."/>
            <person name="Jones I.B."/>
            <person name="McGettigan J.A."/>
            <person name="Micheletti S.J."/>
            <person name="Nasrallah M.E."/>
            <person name="Ortiz D."/>
            <person name="Piller C.R."/>
            <person name="Privatt S.R."/>
            <person name="Schneider S.L."/>
            <person name="Sharp S."/>
            <person name="Smith T.C."/>
            <person name="Stanton J.D."/>
            <person name="Ullery H.E."/>
            <person name="Wilson R.J."/>
            <person name="Serrano M.G."/>
            <person name="Buck G."/>
            <person name="Lee V."/>
            <person name="Wang Y."/>
            <person name="Carvalho R."/>
            <person name="Voegtly L."/>
            <person name="Shi R."/>
            <person name="Duckworth R."/>
            <person name="Johnson A."/>
            <person name="Loviza R."/>
            <person name="Walstead R."/>
            <person name="Shah Z."/>
            <person name="Kiflezghi M."/>
            <person name="Wade K."/>
            <person name="Ball S.L."/>
            <person name="Bradley K.W."/>
            <person name="Asai D.J."/>
            <person name="Bowman C.A."/>
            <person name="Russell D.A."/>
            <person name="Pope W.H."/>
            <person name="Jacobs-Sera D."/>
            <person name="Hendrix R.W."/>
            <person name="Hatfull G.F."/>
        </authorList>
    </citation>
    <scope>NUCLEOTIDE SEQUENCE [LARGE SCALE GENOMIC DNA]</scope>
    <source>
        <strain evidence="7 8">PUDD_83A45</strain>
    </source>
</reference>
<dbReference type="Gene3D" id="3.40.630.30">
    <property type="match status" value="1"/>
</dbReference>
<dbReference type="SUPFAM" id="SSF55729">
    <property type="entry name" value="Acyl-CoA N-acyltransferases (Nat)"/>
    <property type="match status" value="1"/>
</dbReference>
<dbReference type="KEGG" id="crie:AK829_11400"/>
<keyword evidence="8" id="KW-1185">Reference proteome</keyword>